<evidence type="ECO:0000256" key="10">
    <source>
        <dbReference type="ARBA" id="ARBA00022679"/>
    </source>
</evidence>
<accession>A0A6L3ZID1</accession>
<comment type="function">
    <text evidence="2">Acts on leucine, isoleucine and valine.</text>
</comment>
<dbReference type="InterPro" id="IPR001544">
    <property type="entry name" value="Aminotrans_IV"/>
</dbReference>
<protein>
    <recommendedName>
        <fullName evidence="7">branched-chain-amino-acid transaminase</fullName>
        <ecNumber evidence="7">2.6.1.42</ecNumber>
    </recommendedName>
</protein>
<keyword evidence="18" id="KW-1185">Reference proteome</keyword>
<dbReference type="EC" id="2.6.1.42" evidence="7"/>
<evidence type="ECO:0000256" key="5">
    <source>
        <dbReference type="ARBA" id="ARBA00005072"/>
    </source>
</evidence>
<sequence length="348" mass="39148">MKITTVTKSKIDQIDFDNLPFGKYFTDHMLVCHHENGAWSEPEILPYGELKSTYALHALHYGQAAFEGMKAYRNQSGEVQLFRPEKNWERLNRSAERLYMPEVPREVFLDGLNKLIELDAAWVPQDEVKSLYIRPFLFSSSEFIAARPSERYTFAIICSPVGPYYAGAVKVKIEDTYTRAASGGIGYTKAAGNYGGAFYPTAKAIQEGYNQVIWTDHANHELIEESGTMNIMLRIGDKMITPPLTDRILAGITRDSILTLLRDWGADVEERPITVTEVIAAARNGELMEAFGMGTAAVVSVIEQIGFKNERFDIPTPTDGMASKIRAGLNDIRLGRVEDRFNWMTKVK</sequence>
<comment type="pathway">
    <text evidence="3">Amino-acid biosynthesis; L-isoleucine biosynthesis; L-isoleucine from 2-oxobutanoate: step 4/4.</text>
</comment>
<dbReference type="NCBIfam" id="TIGR01123">
    <property type="entry name" value="ilvE_II"/>
    <property type="match status" value="1"/>
</dbReference>
<dbReference type="InterPro" id="IPR005786">
    <property type="entry name" value="B_amino_transII"/>
</dbReference>
<evidence type="ECO:0000256" key="11">
    <source>
        <dbReference type="ARBA" id="ARBA00022898"/>
    </source>
</evidence>
<comment type="catalytic activity">
    <reaction evidence="14">
        <text>L-isoleucine + 2-oxoglutarate = (S)-3-methyl-2-oxopentanoate + L-glutamate</text>
        <dbReference type="Rhea" id="RHEA:24801"/>
        <dbReference type="ChEBI" id="CHEBI:16810"/>
        <dbReference type="ChEBI" id="CHEBI:29985"/>
        <dbReference type="ChEBI" id="CHEBI:35146"/>
        <dbReference type="ChEBI" id="CHEBI:58045"/>
        <dbReference type="EC" id="2.6.1.42"/>
    </reaction>
</comment>
<comment type="pathway">
    <text evidence="5">Amino-acid biosynthesis; L-leucine biosynthesis; L-leucine from 3-methyl-2-oxobutanoate: step 4/4.</text>
</comment>
<comment type="catalytic activity">
    <reaction evidence="13">
        <text>L-valine + 2-oxoglutarate = 3-methyl-2-oxobutanoate + L-glutamate</text>
        <dbReference type="Rhea" id="RHEA:24813"/>
        <dbReference type="ChEBI" id="CHEBI:11851"/>
        <dbReference type="ChEBI" id="CHEBI:16810"/>
        <dbReference type="ChEBI" id="CHEBI:29985"/>
        <dbReference type="ChEBI" id="CHEBI:57762"/>
        <dbReference type="EC" id="2.6.1.42"/>
    </reaction>
</comment>
<evidence type="ECO:0000313" key="17">
    <source>
        <dbReference type="EMBL" id="KAB2817359.1"/>
    </source>
</evidence>
<comment type="similarity">
    <text evidence="6">Belongs to the class-IV pyridoxal-phosphate-dependent aminotransferase family.</text>
</comment>
<dbReference type="InterPro" id="IPR033939">
    <property type="entry name" value="BCAT_family"/>
</dbReference>
<evidence type="ECO:0000256" key="8">
    <source>
        <dbReference type="ARBA" id="ARBA00022576"/>
    </source>
</evidence>
<dbReference type="Gene3D" id="3.20.10.10">
    <property type="entry name" value="D-amino Acid Aminotransferase, subunit A, domain 2"/>
    <property type="match status" value="1"/>
</dbReference>
<dbReference type="GO" id="GO:0009099">
    <property type="term" value="P:L-valine biosynthetic process"/>
    <property type="evidence" value="ECO:0007669"/>
    <property type="project" value="UniProtKB-UniPathway"/>
</dbReference>
<gene>
    <name evidence="17" type="ORF">F8C82_02905</name>
</gene>
<dbReference type="GO" id="GO:0004084">
    <property type="term" value="F:branched-chain-amino-acid transaminase activity"/>
    <property type="evidence" value="ECO:0007669"/>
    <property type="project" value="UniProtKB-EC"/>
</dbReference>
<evidence type="ECO:0000256" key="4">
    <source>
        <dbReference type="ARBA" id="ARBA00004931"/>
    </source>
</evidence>
<dbReference type="NCBIfam" id="NF009897">
    <property type="entry name" value="PRK13357.1"/>
    <property type="match status" value="1"/>
</dbReference>
<evidence type="ECO:0000256" key="1">
    <source>
        <dbReference type="ARBA" id="ARBA00001933"/>
    </source>
</evidence>
<evidence type="ECO:0000256" key="14">
    <source>
        <dbReference type="ARBA" id="ARBA00048798"/>
    </source>
</evidence>
<proteinExistence type="inferred from homology"/>
<comment type="catalytic activity">
    <reaction evidence="15">
        <text>L-leucine + 2-oxoglutarate = 4-methyl-2-oxopentanoate + L-glutamate</text>
        <dbReference type="Rhea" id="RHEA:18321"/>
        <dbReference type="ChEBI" id="CHEBI:16810"/>
        <dbReference type="ChEBI" id="CHEBI:17865"/>
        <dbReference type="ChEBI" id="CHEBI:29985"/>
        <dbReference type="ChEBI" id="CHEBI:57427"/>
        <dbReference type="EC" id="2.6.1.42"/>
    </reaction>
</comment>
<dbReference type="Proteomes" id="UP000484164">
    <property type="component" value="Unassembled WGS sequence"/>
</dbReference>
<dbReference type="UniPathway" id="UPA00049">
    <property type="reaction ID" value="UER00062"/>
</dbReference>
<dbReference type="InterPro" id="IPR043132">
    <property type="entry name" value="BCAT-like_C"/>
</dbReference>
<evidence type="ECO:0000313" key="18">
    <source>
        <dbReference type="Proteomes" id="UP000484164"/>
    </source>
</evidence>
<dbReference type="CDD" id="cd01557">
    <property type="entry name" value="BCAT_beta_family"/>
    <property type="match status" value="1"/>
</dbReference>
<evidence type="ECO:0000256" key="13">
    <source>
        <dbReference type="ARBA" id="ARBA00048212"/>
    </source>
</evidence>
<dbReference type="PIRSF" id="PIRSF006468">
    <property type="entry name" value="BCAT1"/>
    <property type="match status" value="1"/>
</dbReference>
<dbReference type="UniPathway" id="UPA00047">
    <property type="reaction ID" value="UER00058"/>
</dbReference>
<evidence type="ECO:0000256" key="9">
    <source>
        <dbReference type="ARBA" id="ARBA00022605"/>
    </source>
</evidence>
<evidence type="ECO:0000256" key="15">
    <source>
        <dbReference type="ARBA" id="ARBA00049229"/>
    </source>
</evidence>
<evidence type="ECO:0000256" key="3">
    <source>
        <dbReference type="ARBA" id="ARBA00004824"/>
    </source>
</evidence>
<evidence type="ECO:0000256" key="16">
    <source>
        <dbReference type="PIRSR" id="PIRSR006468-1"/>
    </source>
</evidence>
<evidence type="ECO:0000256" key="7">
    <source>
        <dbReference type="ARBA" id="ARBA00013053"/>
    </source>
</evidence>
<comment type="pathway">
    <text evidence="4">Amino-acid biosynthesis; L-valine biosynthesis; L-valine from pyruvate: step 4/4.</text>
</comment>
<organism evidence="17 18">
    <name type="scientific">Phaeocystidibacter marisrubri</name>
    <dbReference type="NCBI Taxonomy" id="1577780"/>
    <lineage>
        <taxon>Bacteria</taxon>
        <taxon>Pseudomonadati</taxon>
        <taxon>Bacteroidota</taxon>
        <taxon>Flavobacteriia</taxon>
        <taxon>Flavobacteriales</taxon>
        <taxon>Phaeocystidibacteraceae</taxon>
        <taxon>Phaeocystidibacter</taxon>
    </lineage>
</organism>
<dbReference type="InterPro" id="IPR043131">
    <property type="entry name" value="BCAT-like_N"/>
</dbReference>
<keyword evidence="11" id="KW-0663">Pyridoxal phosphate</keyword>
<dbReference type="SUPFAM" id="SSF56752">
    <property type="entry name" value="D-aminoacid aminotransferase-like PLP-dependent enzymes"/>
    <property type="match status" value="1"/>
</dbReference>
<keyword evidence="10 17" id="KW-0808">Transferase</keyword>
<name>A0A6L3ZID1_9FLAO</name>
<comment type="cofactor">
    <cofactor evidence="1">
        <name>pyridoxal 5'-phosphate</name>
        <dbReference type="ChEBI" id="CHEBI:597326"/>
    </cofactor>
</comment>
<keyword evidence="8 17" id="KW-0032">Aminotransferase</keyword>
<comment type="caution">
    <text evidence="17">The sequence shown here is derived from an EMBL/GenBank/DDBJ whole genome shotgun (WGS) entry which is preliminary data.</text>
</comment>
<evidence type="ECO:0000256" key="2">
    <source>
        <dbReference type="ARBA" id="ARBA00003109"/>
    </source>
</evidence>
<dbReference type="Gene3D" id="3.30.470.10">
    <property type="match status" value="1"/>
</dbReference>
<keyword evidence="9" id="KW-0028">Amino-acid biosynthesis</keyword>
<dbReference type="EMBL" id="WBVQ01000001">
    <property type="protein sequence ID" value="KAB2817359.1"/>
    <property type="molecule type" value="Genomic_DNA"/>
</dbReference>
<evidence type="ECO:0000256" key="6">
    <source>
        <dbReference type="ARBA" id="ARBA00009320"/>
    </source>
</evidence>
<dbReference type="Pfam" id="PF01063">
    <property type="entry name" value="Aminotran_4"/>
    <property type="match status" value="1"/>
</dbReference>
<dbReference type="AlphaFoldDB" id="A0A6L3ZID1"/>
<dbReference type="RefSeq" id="WP_151691930.1">
    <property type="nucleotide sequence ID" value="NZ_BMGX01000002.1"/>
</dbReference>
<dbReference type="PANTHER" id="PTHR11825">
    <property type="entry name" value="SUBGROUP IIII AMINOTRANSFERASE"/>
    <property type="match status" value="1"/>
</dbReference>
<dbReference type="OrthoDB" id="9804984at2"/>
<reference evidence="17 18" key="1">
    <citation type="submission" date="2019-10" db="EMBL/GenBank/DDBJ databases">
        <title>Genome sequence of Phaeocystidibacter marisrubri JCM30614 (type strain).</title>
        <authorList>
            <person name="Bowman J.P."/>
        </authorList>
    </citation>
    <scope>NUCLEOTIDE SEQUENCE [LARGE SCALE GENOMIC DNA]</scope>
    <source>
        <strain evidence="17 18">JCM 30614</strain>
    </source>
</reference>
<dbReference type="PANTHER" id="PTHR11825:SF44">
    <property type="entry name" value="BRANCHED-CHAIN-AMINO-ACID AMINOTRANSFERASE"/>
    <property type="match status" value="1"/>
</dbReference>
<dbReference type="InterPro" id="IPR036038">
    <property type="entry name" value="Aminotransferase-like"/>
</dbReference>
<dbReference type="GO" id="GO:0009097">
    <property type="term" value="P:isoleucine biosynthetic process"/>
    <property type="evidence" value="ECO:0007669"/>
    <property type="project" value="UniProtKB-UniPathway"/>
</dbReference>
<dbReference type="GO" id="GO:0009098">
    <property type="term" value="P:L-leucine biosynthetic process"/>
    <property type="evidence" value="ECO:0007669"/>
    <property type="project" value="UniProtKB-UniPathway"/>
</dbReference>
<keyword evidence="12" id="KW-0100">Branched-chain amino acid biosynthesis</keyword>
<evidence type="ECO:0000256" key="12">
    <source>
        <dbReference type="ARBA" id="ARBA00023304"/>
    </source>
</evidence>
<dbReference type="UniPathway" id="UPA00048">
    <property type="reaction ID" value="UER00073"/>
</dbReference>
<feature type="modified residue" description="N6-(pyridoxal phosphate)lysine" evidence="16">
    <location>
        <position position="189"/>
    </location>
</feature>